<protein>
    <recommendedName>
        <fullName evidence="3">Alpha/beta hydrolase</fullName>
    </recommendedName>
</protein>
<evidence type="ECO:0000313" key="2">
    <source>
        <dbReference type="Proteomes" id="UP000471126"/>
    </source>
</evidence>
<dbReference type="EMBL" id="JAAGWE010000040">
    <property type="protein sequence ID" value="NEM08541.1"/>
    <property type="molecule type" value="Genomic_DNA"/>
</dbReference>
<accession>A0A6P0GNQ8</accession>
<evidence type="ECO:0008006" key="3">
    <source>
        <dbReference type="Google" id="ProtNLM"/>
    </source>
</evidence>
<gene>
    <name evidence="1" type="ORF">GCU54_21465</name>
</gene>
<dbReference type="Proteomes" id="UP000471126">
    <property type="component" value="Unassembled WGS sequence"/>
</dbReference>
<sequence>MADRWVLVHPPLLGPAVLGPLAGELRRRGAGVAVPDLRRLVQDPASADPSAAGWDRRWAAAVDPADAVLGFSGAGIVLPALAAACGARRVVWLDAVLPPASGPAEWPAEVRALVAPLVADDGRVADWTTWWGPDAMGELLPDEQVRAAVLAEGHRLPADLWSVGVAVPPLTAEPRYVHLSPAYDGDAAAARARGWPVAGDGRGGHLDVATGAARVADLLA</sequence>
<proteinExistence type="predicted"/>
<name>A0A6P0GNQ8_9ACTN</name>
<dbReference type="RefSeq" id="WP_163478662.1">
    <property type="nucleotide sequence ID" value="NZ_JAAGWE010000040.1"/>
</dbReference>
<reference evidence="1 2" key="1">
    <citation type="submission" date="2019-12" db="EMBL/GenBank/DDBJ databases">
        <title>WGS of CPCC 203550 I12A-02606.</title>
        <authorList>
            <person name="Jiang Z."/>
        </authorList>
    </citation>
    <scope>NUCLEOTIDE SEQUENCE [LARGE SCALE GENOMIC DNA]</scope>
    <source>
        <strain evidence="1 2">I12A-02606</strain>
    </source>
</reference>
<dbReference type="AlphaFoldDB" id="A0A6P0GNQ8"/>
<comment type="caution">
    <text evidence="1">The sequence shown here is derived from an EMBL/GenBank/DDBJ whole genome shotgun (WGS) entry which is preliminary data.</text>
</comment>
<organism evidence="1 2">
    <name type="scientific">Geodermatophilus normandii</name>
    <dbReference type="NCBI Taxonomy" id="1137989"/>
    <lineage>
        <taxon>Bacteria</taxon>
        <taxon>Bacillati</taxon>
        <taxon>Actinomycetota</taxon>
        <taxon>Actinomycetes</taxon>
        <taxon>Geodermatophilales</taxon>
        <taxon>Geodermatophilaceae</taxon>
        <taxon>Geodermatophilus</taxon>
    </lineage>
</organism>
<evidence type="ECO:0000313" key="1">
    <source>
        <dbReference type="EMBL" id="NEM08541.1"/>
    </source>
</evidence>